<dbReference type="CDD" id="cd00082">
    <property type="entry name" value="HisKA"/>
    <property type="match status" value="1"/>
</dbReference>
<keyword evidence="15" id="KW-1185">Reference proteome</keyword>
<dbReference type="InterPro" id="IPR003594">
    <property type="entry name" value="HATPase_dom"/>
</dbReference>
<keyword evidence="9" id="KW-0902">Two-component regulatory system</keyword>
<sequence length="471" mass="52850">MRLKKLSDQRHTLAFRLTLWYATIFTVSSFLAFLIFYLTAASVVQGRTDEEITEEIAEFSHILRSEGIEALKKEVRNETEAEDTGEIFFRIFNSDGSAIIESDLSSWDPTEINETALNQLSRDGEPVFGTYHLPEKPYPVRIVYAKIGQTFVLQSGIVLDDETRIMAVFKKVFSATMIIVFFLATLIGWFMARRALSGVEEVTQTAWQISEGAFGQRVPVKNRGREIEQLAHMFNHMLDSIQKVIREMREMSDNIAHDLKSPITRIRGMAEITLTTANSLGEYEKMAANTIEESIYLLEMINTMLDISETEAGTDQPDLTRIDLAALVREVCELFEPLAERKELTLTVHAPMTLNIYGDLRKLQRLMGNLLDNAVKYTPVSGKISVSLSENETGGLILSVRDTGIGISETDLPQIFERFYRCDQSRSKTGSGLGLSLVRAIVKSHRGEIAVRSHAGHGSTVTITLPRLSTP</sequence>
<evidence type="ECO:0000256" key="2">
    <source>
        <dbReference type="ARBA" id="ARBA00004370"/>
    </source>
</evidence>
<evidence type="ECO:0000256" key="9">
    <source>
        <dbReference type="ARBA" id="ARBA00023012"/>
    </source>
</evidence>
<proteinExistence type="predicted"/>
<evidence type="ECO:0000256" key="11">
    <source>
        <dbReference type="SAM" id="Phobius"/>
    </source>
</evidence>
<dbReference type="InterPro" id="IPR004358">
    <property type="entry name" value="Sig_transdc_His_kin-like_C"/>
</dbReference>
<dbReference type="InterPro" id="IPR050428">
    <property type="entry name" value="TCS_sensor_his_kinase"/>
</dbReference>
<keyword evidence="6 11" id="KW-0812">Transmembrane</keyword>
<dbReference type="SMART" id="SM00388">
    <property type="entry name" value="HisKA"/>
    <property type="match status" value="1"/>
</dbReference>
<evidence type="ECO:0000313" key="15">
    <source>
        <dbReference type="Proteomes" id="UP000288096"/>
    </source>
</evidence>
<keyword evidence="5" id="KW-0808">Transferase</keyword>
<dbReference type="PANTHER" id="PTHR45436:SF8">
    <property type="entry name" value="HISTIDINE KINASE"/>
    <property type="match status" value="1"/>
</dbReference>
<dbReference type="Proteomes" id="UP000288096">
    <property type="component" value="Unassembled WGS sequence"/>
</dbReference>
<keyword evidence="10 11" id="KW-0472">Membrane</keyword>
<reference evidence="15" key="1">
    <citation type="submission" date="2017-11" db="EMBL/GenBank/DDBJ databases">
        <authorList>
            <person name="Watanabe M."/>
            <person name="Kojima H."/>
        </authorList>
    </citation>
    <scope>NUCLEOTIDE SEQUENCE [LARGE SCALE GENOMIC DNA]</scope>
    <source>
        <strain evidence="15">Tokyo 01</strain>
    </source>
</reference>
<dbReference type="InterPro" id="IPR003660">
    <property type="entry name" value="HAMP_dom"/>
</dbReference>
<dbReference type="PROSITE" id="PS50885">
    <property type="entry name" value="HAMP"/>
    <property type="match status" value="1"/>
</dbReference>
<comment type="caution">
    <text evidence="14">The sequence shown here is derived from an EMBL/GenBank/DDBJ whole genome shotgun (WGS) entry which is preliminary data.</text>
</comment>
<dbReference type="PRINTS" id="PR00344">
    <property type="entry name" value="BCTRLSENSOR"/>
</dbReference>
<dbReference type="Gene3D" id="3.30.565.10">
    <property type="entry name" value="Histidine kinase-like ATPase, C-terminal domain"/>
    <property type="match status" value="1"/>
</dbReference>
<dbReference type="Pfam" id="PF00512">
    <property type="entry name" value="HisKA"/>
    <property type="match status" value="1"/>
</dbReference>
<accession>A0A401FSZ7</accession>
<reference evidence="15" key="2">
    <citation type="submission" date="2019-01" db="EMBL/GenBank/DDBJ databases">
        <title>Genome sequence of Desulfonema ishimotonii strain Tokyo 01.</title>
        <authorList>
            <person name="Fukui M."/>
        </authorList>
    </citation>
    <scope>NUCLEOTIDE SEQUENCE [LARGE SCALE GENOMIC DNA]</scope>
    <source>
        <strain evidence="15">Tokyo 01</strain>
    </source>
</reference>
<dbReference type="Gene3D" id="1.10.287.130">
    <property type="match status" value="1"/>
</dbReference>
<comment type="catalytic activity">
    <reaction evidence="1">
        <text>ATP + protein L-histidine = ADP + protein N-phospho-L-histidine.</text>
        <dbReference type="EC" id="2.7.13.3"/>
    </reaction>
</comment>
<evidence type="ECO:0000259" key="12">
    <source>
        <dbReference type="PROSITE" id="PS50109"/>
    </source>
</evidence>
<organism evidence="14 15">
    <name type="scientific">Desulfonema ishimotonii</name>
    <dbReference type="NCBI Taxonomy" id="45657"/>
    <lineage>
        <taxon>Bacteria</taxon>
        <taxon>Pseudomonadati</taxon>
        <taxon>Thermodesulfobacteriota</taxon>
        <taxon>Desulfobacteria</taxon>
        <taxon>Desulfobacterales</taxon>
        <taxon>Desulfococcaceae</taxon>
        <taxon>Desulfonema</taxon>
    </lineage>
</organism>
<gene>
    <name evidence="14" type="ORF">DENIS_1028</name>
</gene>
<dbReference type="InterPro" id="IPR005467">
    <property type="entry name" value="His_kinase_dom"/>
</dbReference>
<dbReference type="SUPFAM" id="SSF55874">
    <property type="entry name" value="ATPase domain of HSP90 chaperone/DNA topoisomerase II/histidine kinase"/>
    <property type="match status" value="1"/>
</dbReference>
<dbReference type="InterPro" id="IPR003661">
    <property type="entry name" value="HisK_dim/P_dom"/>
</dbReference>
<evidence type="ECO:0000256" key="5">
    <source>
        <dbReference type="ARBA" id="ARBA00022679"/>
    </source>
</evidence>
<evidence type="ECO:0000256" key="4">
    <source>
        <dbReference type="ARBA" id="ARBA00022553"/>
    </source>
</evidence>
<evidence type="ECO:0000256" key="7">
    <source>
        <dbReference type="ARBA" id="ARBA00022777"/>
    </source>
</evidence>
<dbReference type="AlphaFoldDB" id="A0A401FSZ7"/>
<evidence type="ECO:0000256" key="3">
    <source>
        <dbReference type="ARBA" id="ARBA00012438"/>
    </source>
</evidence>
<dbReference type="InterPro" id="IPR036890">
    <property type="entry name" value="HATPase_C_sf"/>
</dbReference>
<dbReference type="SUPFAM" id="SSF158472">
    <property type="entry name" value="HAMP domain-like"/>
    <property type="match status" value="1"/>
</dbReference>
<evidence type="ECO:0000256" key="1">
    <source>
        <dbReference type="ARBA" id="ARBA00000085"/>
    </source>
</evidence>
<dbReference type="CDD" id="cd06225">
    <property type="entry name" value="HAMP"/>
    <property type="match status" value="1"/>
</dbReference>
<comment type="subcellular location">
    <subcellularLocation>
        <location evidence="2">Membrane</location>
    </subcellularLocation>
</comment>
<dbReference type="GO" id="GO:0005886">
    <property type="term" value="C:plasma membrane"/>
    <property type="evidence" value="ECO:0007669"/>
    <property type="project" value="TreeGrafter"/>
</dbReference>
<dbReference type="InterPro" id="IPR036097">
    <property type="entry name" value="HisK_dim/P_sf"/>
</dbReference>
<dbReference type="PANTHER" id="PTHR45436">
    <property type="entry name" value="SENSOR HISTIDINE KINASE YKOH"/>
    <property type="match status" value="1"/>
</dbReference>
<dbReference type="EC" id="2.7.13.3" evidence="3"/>
<feature type="transmembrane region" description="Helical" evidence="11">
    <location>
        <begin position="20"/>
        <end position="40"/>
    </location>
</feature>
<keyword evidence="4" id="KW-0597">Phosphoprotein</keyword>
<dbReference type="Pfam" id="PF02518">
    <property type="entry name" value="HATPase_c"/>
    <property type="match status" value="1"/>
</dbReference>
<feature type="domain" description="HAMP" evidence="13">
    <location>
        <begin position="193"/>
        <end position="246"/>
    </location>
</feature>
<evidence type="ECO:0000256" key="8">
    <source>
        <dbReference type="ARBA" id="ARBA00022989"/>
    </source>
</evidence>
<keyword evidence="8 11" id="KW-1133">Transmembrane helix</keyword>
<dbReference type="Pfam" id="PF00672">
    <property type="entry name" value="HAMP"/>
    <property type="match status" value="1"/>
</dbReference>
<evidence type="ECO:0000313" key="14">
    <source>
        <dbReference type="EMBL" id="GBC60084.1"/>
    </source>
</evidence>
<dbReference type="RefSeq" id="WP_124327536.1">
    <property type="nucleotide sequence ID" value="NZ_BEXT01000001.1"/>
</dbReference>
<dbReference type="Gene3D" id="6.10.340.10">
    <property type="match status" value="1"/>
</dbReference>
<dbReference type="FunFam" id="3.30.565.10:FF:000006">
    <property type="entry name" value="Sensor histidine kinase WalK"/>
    <property type="match status" value="1"/>
</dbReference>
<dbReference type="EMBL" id="BEXT01000001">
    <property type="protein sequence ID" value="GBC60084.1"/>
    <property type="molecule type" value="Genomic_DNA"/>
</dbReference>
<name>A0A401FSZ7_9BACT</name>
<dbReference type="GO" id="GO:0000155">
    <property type="term" value="F:phosphorelay sensor kinase activity"/>
    <property type="evidence" value="ECO:0007669"/>
    <property type="project" value="InterPro"/>
</dbReference>
<evidence type="ECO:0000259" key="13">
    <source>
        <dbReference type="PROSITE" id="PS50885"/>
    </source>
</evidence>
<keyword evidence="7 14" id="KW-0418">Kinase</keyword>
<dbReference type="CDD" id="cd00075">
    <property type="entry name" value="HATPase"/>
    <property type="match status" value="1"/>
</dbReference>
<protein>
    <recommendedName>
        <fullName evidence="3">histidine kinase</fullName>
        <ecNumber evidence="3">2.7.13.3</ecNumber>
    </recommendedName>
</protein>
<dbReference type="SUPFAM" id="SSF47384">
    <property type="entry name" value="Homodimeric domain of signal transducing histidine kinase"/>
    <property type="match status" value="1"/>
</dbReference>
<feature type="domain" description="Histidine kinase" evidence="12">
    <location>
        <begin position="254"/>
        <end position="469"/>
    </location>
</feature>
<feature type="transmembrane region" description="Helical" evidence="11">
    <location>
        <begin position="172"/>
        <end position="192"/>
    </location>
</feature>
<dbReference type="PROSITE" id="PS50109">
    <property type="entry name" value="HIS_KIN"/>
    <property type="match status" value="1"/>
</dbReference>
<dbReference type="OrthoDB" id="9815202at2"/>
<dbReference type="SMART" id="SM00387">
    <property type="entry name" value="HATPase_c"/>
    <property type="match status" value="1"/>
</dbReference>
<evidence type="ECO:0000256" key="6">
    <source>
        <dbReference type="ARBA" id="ARBA00022692"/>
    </source>
</evidence>
<evidence type="ECO:0000256" key="10">
    <source>
        <dbReference type="ARBA" id="ARBA00023136"/>
    </source>
</evidence>
<dbReference type="SMART" id="SM00304">
    <property type="entry name" value="HAMP"/>
    <property type="match status" value="1"/>
</dbReference>